<sequence length="423" mass="42689">MSINTALSGLSAAQHDIAATSHNIANVGTIGFRGSRAEFADVFNSSPYSIARTAVGSGVQTLRTAMQFSQGSVVATGNTLDLAIEGQGFFATEPAVGPNSAKPEPIYTRAGAFGLNDKGVAVNASGQKLLAWPVSVEGDALSQVPGTAVPLTIPLTMGSPVGTKAVRMTVDLPTDDAMLGQQAAVPPAAAFDAADPTTYAAVTAIPVFDAKGNAVEAAAYFIKTENPAAGSPDTGWAVRLVVAGETLTPAEGDLAFDATGALAGGTGSLSFTTGIGTPYTLDLTGTALTNRGFEVNTVNQDGKSAAALTSLEVDASGTVWAAYGAGDSVAMGQVVLVTFANPQALRQLGASGFAATADSGQPVAGTAGDSGFGIIRAGALEHANVDLTEELVHLITAQRNYQASAKAMETSNSLMQTIMNIRS</sequence>
<dbReference type="GO" id="GO:0009424">
    <property type="term" value="C:bacterial-type flagellum hook"/>
    <property type="evidence" value="ECO:0007669"/>
    <property type="project" value="TreeGrafter"/>
</dbReference>
<comment type="subcellular location">
    <subcellularLocation>
        <location evidence="1 5">Bacterial flagellum basal body</location>
    </subcellularLocation>
</comment>
<dbReference type="InterPro" id="IPR053967">
    <property type="entry name" value="LlgE_F_G-like_D1"/>
</dbReference>
<dbReference type="InterPro" id="IPR001444">
    <property type="entry name" value="Flag_bb_rod_N"/>
</dbReference>
<evidence type="ECO:0000256" key="2">
    <source>
        <dbReference type="ARBA" id="ARBA00009677"/>
    </source>
</evidence>
<reference evidence="10 11" key="1">
    <citation type="submission" date="2018-04" db="EMBL/GenBank/DDBJ databases">
        <title>Genomic Encyclopedia of Type Strains, Phase III (KMG-III): the genomes of soil and plant-associated and newly described type strains.</title>
        <authorList>
            <person name="Whitman W."/>
        </authorList>
    </citation>
    <scope>NUCLEOTIDE SEQUENCE [LARGE SCALE GENOMIC DNA]</scope>
    <source>
        <strain evidence="10 11">KA25</strain>
    </source>
</reference>
<feature type="domain" description="Flagellar hook protein FlgE D2" evidence="8">
    <location>
        <begin position="184"/>
        <end position="302"/>
    </location>
</feature>
<evidence type="ECO:0000313" key="10">
    <source>
        <dbReference type="EMBL" id="PTR20475.1"/>
    </source>
</evidence>
<keyword evidence="10" id="KW-0282">Flagellum</keyword>
<dbReference type="RefSeq" id="WP_101341123.1">
    <property type="nucleotide sequence ID" value="NZ_CP090021.1"/>
</dbReference>
<proteinExistence type="inferred from homology"/>
<feature type="domain" description="Flagellar basal-body/hook protein C-terminal" evidence="7">
    <location>
        <begin position="377"/>
        <end position="421"/>
    </location>
</feature>
<dbReference type="PANTHER" id="PTHR30435:SF1">
    <property type="entry name" value="FLAGELLAR HOOK PROTEIN FLGE"/>
    <property type="match status" value="1"/>
</dbReference>
<gene>
    <name evidence="10" type="ORF">C8J28_102240</name>
</gene>
<dbReference type="Pfam" id="PF07559">
    <property type="entry name" value="FlgE_D2"/>
    <property type="match status" value="1"/>
</dbReference>
<dbReference type="InterPro" id="IPR037058">
    <property type="entry name" value="Falgellar_hook_FlgE_sf"/>
</dbReference>
<feature type="domain" description="Flagellar hook protein FlgE/F/G-like D1" evidence="9">
    <location>
        <begin position="83"/>
        <end position="141"/>
    </location>
</feature>
<dbReference type="PANTHER" id="PTHR30435">
    <property type="entry name" value="FLAGELLAR PROTEIN"/>
    <property type="match status" value="1"/>
</dbReference>
<feature type="domain" description="Flagellar basal body rod protein N-terminal" evidence="6">
    <location>
        <begin position="3"/>
        <end position="33"/>
    </location>
</feature>
<dbReference type="NCBIfam" id="TIGR03506">
    <property type="entry name" value="FlgEFG_subfam"/>
    <property type="match status" value="1"/>
</dbReference>
<organism evidence="10 11">
    <name type="scientific">Cereibacter azotoformans</name>
    <dbReference type="NCBI Taxonomy" id="43057"/>
    <lineage>
        <taxon>Bacteria</taxon>
        <taxon>Pseudomonadati</taxon>
        <taxon>Pseudomonadota</taxon>
        <taxon>Alphaproteobacteria</taxon>
        <taxon>Rhodobacterales</taxon>
        <taxon>Paracoccaceae</taxon>
        <taxon>Cereibacter</taxon>
    </lineage>
</organism>
<evidence type="ECO:0000313" key="11">
    <source>
        <dbReference type="Proteomes" id="UP000244060"/>
    </source>
</evidence>
<evidence type="ECO:0000256" key="3">
    <source>
        <dbReference type="ARBA" id="ARBA00019015"/>
    </source>
</evidence>
<protein>
    <recommendedName>
        <fullName evidence="3 5">Flagellar hook protein FlgE</fullName>
    </recommendedName>
</protein>
<dbReference type="InterPro" id="IPR020013">
    <property type="entry name" value="Flagellar_FlgE/F/G"/>
</dbReference>
<evidence type="ECO:0000259" key="9">
    <source>
        <dbReference type="Pfam" id="PF22692"/>
    </source>
</evidence>
<comment type="similarity">
    <text evidence="2 5">Belongs to the flagella basal body rod proteins family.</text>
</comment>
<evidence type="ECO:0000256" key="4">
    <source>
        <dbReference type="ARBA" id="ARBA00023143"/>
    </source>
</evidence>
<dbReference type="AlphaFoldDB" id="A0A2T5KDH8"/>
<comment type="caution">
    <text evidence="10">The sequence shown here is derived from an EMBL/GenBank/DDBJ whole genome shotgun (WGS) entry which is preliminary data.</text>
</comment>
<evidence type="ECO:0000259" key="6">
    <source>
        <dbReference type="Pfam" id="PF00460"/>
    </source>
</evidence>
<evidence type="ECO:0000256" key="1">
    <source>
        <dbReference type="ARBA" id="ARBA00004117"/>
    </source>
</evidence>
<dbReference type="InterPro" id="IPR011491">
    <property type="entry name" value="FlgE_D2"/>
</dbReference>
<dbReference type="SUPFAM" id="SSF117143">
    <property type="entry name" value="Flagellar hook protein flgE"/>
    <property type="match status" value="1"/>
</dbReference>
<dbReference type="GO" id="GO:0005829">
    <property type="term" value="C:cytosol"/>
    <property type="evidence" value="ECO:0007669"/>
    <property type="project" value="TreeGrafter"/>
</dbReference>
<evidence type="ECO:0000259" key="8">
    <source>
        <dbReference type="Pfam" id="PF07559"/>
    </source>
</evidence>
<name>A0A2T5KDH8_9RHOB</name>
<keyword evidence="10" id="KW-0969">Cilium</keyword>
<evidence type="ECO:0000256" key="5">
    <source>
        <dbReference type="RuleBase" id="RU362116"/>
    </source>
</evidence>
<evidence type="ECO:0000259" key="7">
    <source>
        <dbReference type="Pfam" id="PF06429"/>
    </source>
</evidence>
<comment type="function">
    <text evidence="5">A flexible structure which links the flagellar filament to the drive apparatus in the basal body.</text>
</comment>
<dbReference type="OrthoDB" id="8372879at2"/>
<keyword evidence="4 5" id="KW-0975">Bacterial flagellum</keyword>
<dbReference type="EMBL" id="QAOT01000002">
    <property type="protein sequence ID" value="PTR20475.1"/>
    <property type="molecule type" value="Genomic_DNA"/>
</dbReference>
<dbReference type="InterPro" id="IPR037925">
    <property type="entry name" value="FlgE/F/G-like"/>
</dbReference>
<dbReference type="InterPro" id="IPR010930">
    <property type="entry name" value="Flg_bb/hook_C_dom"/>
</dbReference>
<dbReference type="Pfam" id="PF22692">
    <property type="entry name" value="LlgE_F_G_D1"/>
    <property type="match status" value="1"/>
</dbReference>
<dbReference type="Gene3D" id="2.60.98.20">
    <property type="entry name" value="Flagellar hook protein FlgE"/>
    <property type="match status" value="1"/>
</dbReference>
<dbReference type="Proteomes" id="UP000244060">
    <property type="component" value="Unassembled WGS sequence"/>
</dbReference>
<dbReference type="GO" id="GO:0009425">
    <property type="term" value="C:bacterial-type flagellum basal body"/>
    <property type="evidence" value="ECO:0007669"/>
    <property type="project" value="UniProtKB-SubCell"/>
</dbReference>
<keyword evidence="10" id="KW-0966">Cell projection</keyword>
<dbReference type="Pfam" id="PF06429">
    <property type="entry name" value="Flg_bbr_C"/>
    <property type="match status" value="1"/>
</dbReference>
<accession>A0A2T5KDH8</accession>
<dbReference type="GO" id="GO:0071978">
    <property type="term" value="P:bacterial-type flagellum-dependent swarming motility"/>
    <property type="evidence" value="ECO:0007669"/>
    <property type="project" value="TreeGrafter"/>
</dbReference>
<dbReference type="Pfam" id="PF00460">
    <property type="entry name" value="Flg_bb_rod"/>
    <property type="match status" value="1"/>
</dbReference>
<keyword evidence="11" id="KW-1185">Reference proteome</keyword>